<dbReference type="GO" id="GO:0006660">
    <property type="term" value="P:phosphatidylserine catabolic process"/>
    <property type="evidence" value="ECO:0007669"/>
    <property type="project" value="TreeGrafter"/>
</dbReference>
<evidence type="ECO:0000313" key="3">
    <source>
        <dbReference type="Proteomes" id="UP000092666"/>
    </source>
</evidence>
<dbReference type="GO" id="GO:0005789">
    <property type="term" value="C:endoplasmic reticulum membrane"/>
    <property type="evidence" value="ECO:0007669"/>
    <property type="project" value="TreeGrafter"/>
</dbReference>
<reference evidence="3" key="2">
    <citation type="submission" date="2013-12" db="EMBL/GenBank/DDBJ databases">
        <title>Evolution of pathogenesis and genome organization in the Tremellales.</title>
        <authorList>
            <person name="Cuomo C."/>
            <person name="Litvintseva A."/>
            <person name="Heitman J."/>
            <person name="Chen Y."/>
            <person name="Sun S."/>
            <person name="Springer D."/>
            <person name="Dromer F."/>
            <person name="Young S."/>
            <person name="Zeng Q."/>
            <person name="Chapman S."/>
            <person name="Gujja S."/>
            <person name="Saif S."/>
            <person name="Birren B."/>
        </authorList>
    </citation>
    <scope>NUCLEOTIDE SEQUENCE [LARGE SCALE GENOMIC DNA]</scope>
    <source>
        <strain evidence="3">BCC8398</strain>
    </source>
</reference>
<gene>
    <name evidence="2" type="ORF">I316_02518</name>
</gene>
<keyword evidence="3" id="KW-1185">Reference proteome</keyword>
<dbReference type="AlphaFoldDB" id="A0A1B9GYD7"/>
<dbReference type="GO" id="GO:0047372">
    <property type="term" value="F:monoacylglycerol lipase activity"/>
    <property type="evidence" value="ECO:0007669"/>
    <property type="project" value="TreeGrafter"/>
</dbReference>
<keyword evidence="1" id="KW-0812">Transmembrane</keyword>
<dbReference type="Proteomes" id="UP000092666">
    <property type="component" value="Unassembled WGS sequence"/>
</dbReference>
<proteinExistence type="predicted"/>
<dbReference type="GO" id="GO:0052651">
    <property type="term" value="P:monoacylglycerol catabolic process"/>
    <property type="evidence" value="ECO:0007669"/>
    <property type="project" value="TreeGrafter"/>
</dbReference>
<dbReference type="EMBL" id="KI669497">
    <property type="protein sequence ID" value="OCF36023.1"/>
    <property type="molecule type" value="Genomic_DNA"/>
</dbReference>
<dbReference type="SUPFAM" id="SSF53474">
    <property type="entry name" value="alpha/beta-Hydrolases"/>
    <property type="match status" value="1"/>
</dbReference>
<dbReference type="PANTHER" id="PTHR12277:SF194">
    <property type="entry name" value="FI04476P"/>
    <property type="match status" value="1"/>
</dbReference>
<dbReference type="PANTHER" id="PTHR12277">
    <property type="entry name" value="ALPHA/BETA HYDROLASE DOMAIN-CONTAINING PROTEIN"/>
    <property type="match status" value="1"/>
</dbReference>
<dbReference type="STRING" id="1296120.A0A1B9GYD7"/>
<organism evidence="2 3">
    <name type="scientific">Kwoniella heveanensis BCC8398</name>
    <dbReference type="NCBI Taxonomy" id="1296120"/>
    <lineage>
        <taxon>Eukaryota</taxon>
        <taxon>Fungi</taxon>
        <taxon>Dikarya</taxon>
        <taxon>Basidiomycota</taxon>
        <taxon>Agaricomycotina</taxon>
        <taxon>Tremellomycetes</taxon>
        <taxon>Tremellales</taxon>
        <taxon>Cryptococcaceae</taxon>
        <taxon>Kwoniella</taxon>
    </lineage>
</organism>
<protein>
    <submittedName>
        <fullName evidence="2">Uncharacterized protein</fullName>
    </submittedName>
</protein>
<keyword evidence="1" id="KW-1133">Transmembrane helix</keyword>
<feature type="transmembrane region" description="Helical" evidence="1">
    <location>
        <begin position="12"/>
        <end position="33"/>
    </location>
</feature>
<dbReference type="OrthoDB" id="446723at2759"/>
<evidence type="ECO:0000313" key="2">
    <source>
        <dbReference type="EMBL" id="OCF36023.1"/>
    </source>
</evidence>
<dbReference type="GO" id="GO:0004622">
    <property type="term" value="F:phosphatidylcholine lysophospholipase activity"/>
    <property type="evidence" value="ECO:0007669"/>
    <property type="project" value="TreeGrafter"/>
</dbReference>
<dbReference type="Gene3D" id="3.40.50.1820">
    <property type="entry name" value="alpha/beta hydrolase"/>
    <property type="match status" value="1"/>
</dbReference>
<sequence length="358" mass="39024">MSANDILRRAHYLALLLVLGYAVLLALLTIPAIQRELLFLHHVPIPLFPDYANPERYSLAPFKTRNLWLNTSDGEAIGAWHVLPRSVYGALQPFPPRSELDDNLFDEAFSQRPTIIYFHGNAGNRATSHRVRSYSAFSTNLDCNVLAIDYRGFGDSSGTPSEEGLLTDARAAYDYVAQRVARSSHTIRTKQKDTDIATAGEVKLEGEEGGTGRDGAEKNIVLVGQSLGTGVVSGLAGRLAQEGFFQSFLYHTFDSKAALANTFSPTLLLHAINDHTIPHSHSDDLFNSLTLPTTADTNGPAASASTMEAVSYEGWGTVRTVDRGQKGQVIWWEGKNGGHDNLGWAEGTLDLIARIANL</sequence>
<accession>A0A1B9GYD7</accession>
<keyword evidence="1" id="KW-0472">Membrane</keyword>
<dbReference type="InterPro" id="IPR029058">
    <property type="entry name" value="AB_hydrolase_fold"/>
</dbReference>
<reference evidence="2 3" key="1">
    <citation type="submission" date="2013-07" db="EMBL/GenBank/DDBJ databases">
        <title>The Genome Sequence of Cryptococcus heveanensis BCC8398.</title>
        <authorList>
            <consortium name="The Broad Institute Genome Sequencing Platform"/>
            <person name="Cuomo C."/>
            <person name="Litvintseva A."/>
            <person name="Chen Y."/>
            <person name="Heitman J."/>
            <person name="Sun S."/>
            <person name="Springer D."/>
            <person name="Dromer F."/>
            <person name="Young S.K."/>
            <person name="Zeng Q."/>
            <person name="Gargeya S."/>
            <person name="Fitzgerald M."/>
            <person name="Abouelleil A."/>
            <person name="Alvarado L."/>
            <person name="Berlin A.M."/>
            <person name="Chapman S.B."/>
            <person name="Dewar J."/>
            <person name="Goldberg J."/>
            <person name="Griggs A."/>
            <person name="Gujja S."/>
            <person name="Hansen M."/>
            <person name="Howarth C."/>
            <person name="Imamovic A."/>
            <person name="Larimer J."/>
            <person name="McCowan C."/>
            <person name="Murphy C."/>
            <person name="Pearson M."/>
            <person name="Priest M."/>
            <person name="Roberts A."/>
            <person name="Saif S."/>
            <person name="Shea T."/>
            <person name="Sykes S."/>
            <person name="Wortman J."/>
            <person name="Nusbaum C."/>
            <person name="Birren B."/>
        </authorList>
    </citation>
    <scope>NUCLEOTIDE SEQUENCE [LARGE SCALE GENOMIC DNA]</scope>
    <source>
        <strain evidence="2 3">BCC8398</strain>
    </source>
</reference>
<evidence type="ECO:0000256" key="1">
    <source>
        <dbReference type="SAM" id="Phobius"/>
    </source>
</evidence>
<name>A0A1B9GYD7_9TREE</name>